<dbReference type="AlphaFoldDB" id="A0A164PYA0"/>
<dbReference type="PATRIC" id="fig|1396.535.peg.18"/>
<dbReference type="Pfam" id="PF14196">
    <property type="entry name" value="ATC_hydrolase"/>
    <property type="match status" value="1"/>
</dbReference>
<proteinExistence type="predicted"/>
<evidence type="ECO:0000313" key="1">
    <source>
        <dbReference type="EMBL" id="KZD69128.1"/>
    </source>
</evidence>
<reference evidence="1 2" key="1">
    <citation type="submission" date="2015-09" db="EMBL/GenBank/DDBJ databases">
        <title>Bacillus cereus food isolates.</title>
        <authorList>
            <person name="Boekhorst J."/>
        </authorList>
    </citation>
    <scope>NUCLEOTIDE SEQUENCE [LARGE SCALE GENOMIC DNA]</scope>
    <source>
        <strain evidence="1 2">B4088</strain>
    </source>
</reference>
<dbReference type="Proteomes" id="UP000076482">
    <property type="component" value="Unassembled WGS sequence"/>
</dbReference>
<protein>
    <recommendedName>
        <fullName evidence="3">L-2-amino-thiazoline-4-carboxylic acid hydrolase</fullName>
    </recommendedName>
</protein>
<organism evidence="1 2">
    <name type="scientific">Bacillus cereus</name>
    <dbReference type="NCBI Taxonomy" id="1396"/>
    <lineage>
        <taxon>Bacteria</taxon>
        <taxon>Bacillati</taxon>
        <taxon>Bacillota</taxon>
        <taxon>Bacilli</taxon>
        <taxon>Bacillales</taxon>
        <taxon>Bacillaceae</taxon>
        <taxon>Bacillus</taxon>
        <taxon>Bacillus cereus group</taxon>
    </lineage>
</organism>
<name>A0A164PYA0_BACCE</name>
<accession>A0A164PYA0</accession>
<evidence type="ECO:0008006" key="3">
    <source>
        <dbReference type="Google" id="ProtNLM"/>
    </source>
</evidence>
<gene>
    <name evidence="1" type="ORF">B4088_1310</name>
</gene>
<dbReference type="EMBL" id="LJKE01000032">
    <property type="protein sequence ID" value="KZD69128.1"/>
    <property type="molecule type" value="Genomic_DNA"/>
</dbReference>
<dbReference type="RefSeq" id="WP_063260389.1">
    <property type="nucleotide sequence ID" value="NZ_LJKE01000032.1"/>
</dbReference>
<evidence type="ECO:0000313" key="2">
    <source>
        <dbReference type="Proteomes" id="UP000076482"/>
    </source>
</evidence>
<comment type="caution">
    <text evidence="1">The sequence shown here is derived from an EMBL/GenBank/DDBJ whole genome shotgun (WGS) entry which is preliminary data.</text>
</comment>
<sequence length="233" mass="26888">MAEEKLMMKALSMDIITAKMFTELHVSITEEYDERGQNLIQKGLEAFGLKDAEAMAKKATGEGENHTFFEYLPQTVECEEKFSNLTTYARFSKMFAQIAKQVVDEYGTEGEQVIMRAVERFGQKRGAGIAQRARTNGLDNSIENYLTNYDMGRSDLFEIDTIYKPNEIEQTFTQCPFGQQWADDEMGKYGILYCKVIDPSIAKGYNKDFEVVHDRFVLREGQCHFQFQMKEQM</sequence>
<dbReference type="InterPro" id="IPR026002">
    <property type="entry name" value="ATC_hydrolase-like"/>
</dbReference>